<dbReference type="Gene3D" id="3.90.550.10">
    <property type="entry name" value="Spore Coat Polysaccharide Biosynthesis Protein SpsA, Chain A"/>
    <property type="match status" value="1"/>
</dbReference>
<dbReference type="InterPro" id="IPR029044">
    <property type="entry name" value="Nucleotide-diphossugar_trans"/>
</dbReference>
<dbReference type="RefSeq" id="WP_133606065.1">
    <property type="nucleotide sequence ID" value="NZ_SNXW01000001.1"/>
</dbReference>
<evidence type="ECO:0000259" key="1">
    <source>
        <dbReference type="Pfam" id="PF00535"/>
    </source>
</evidence>
<dbReference type="Pfam" id="PF00535">
    <property type="entry name" value="Glycos_transf_2"/>
    <property type="match status" value="1"/>
</dbReference>
<feature type="domain" description="Glycosyltransferase 2-like" evidence="1">
    <location>
        <begin position="9"/>
        <end position="118"/>
    </location>
</feature>
<dbReference type="PANTHER" id="PTHR43685:SF2">
    <property type="entry name" value="GLYCOSYLTRANSFERASE 2-LIKE DOMAIN-CONTAINING PROTEIN"/>
    <property type="match status" value="1"/>
</dbReference>
<comment type="caution">
    <text evidence="2">The sequence shown here is derived from an EMBL/GenBank/DDBJ whole genome shotgun (WGS) entry which is preliminary data.</text>
</comment>
<dbReference type="AlphaFoldDB" id="A0A4R6RRB4"/>
<dbReference type="InterPro" id="IPR001173">
    <property type="entry name" value="Glyco_trans_2-like"/>
</dbReference>
<dbReference type="PANTHER" id="PTHR43685">
    <property type="entry name" value="GLYCOSYLTRANSFERASE"/>
    <property type="match status" value="1"/>
</dbReference>
<proteinExistence type="predicted"/>
<gene>
    <name evidence="2" type="ORF">EV672_101606</name>
</gene>
<organism evidence="2 3">
    <name type="scientific">Aquabacterium commune</name>
    <dbReference type="NCBI Taxonomy" id="70586"/>
    <lineage>
        <taxon>Bacteria</taxon>
        <taxon>Pseudomonadati</taxon>
        <taxon>Pseudomonadota</taxon>
        <taxon>Betaproteobacteria</taxon>
        <taxon>Burkholderiales</taxon>
        <taxon>Aquabacterium</taxon>
    </lineage>
</organism>
<protein>
    <submittedName>
        <fullName evidence="2">Glycosyltransferase involved in cell wall biosynthesis</fullName>
    </submittedName>
</protein>
<name>A0A4R6RRB4_9BURK</name>
<dbReference type="Proteomes" id="UP000294593">
    <property type="component" value="Unassembled WGS sequence"/>
</dbReference>
<keyword evidence="2" id="KW-0808">Transferase</keyword>
<dbReference type="OrthoDB" id="9802649at2"/>
<keyword evidence="3" id="KW-1185">Reference proteome</keyword>
<accession>A0A4R6RRB4</accession>
<dbReference type="InterPro" id="IPR050834">
    <property type="entry name" value="Glycosyltransf_2"/>
</dbReference>
<evidence type="ECO:0000313" key="3">
    <source>
        <dbReference type="Proteomes" id="UP000294593"/>
    </source>
</evidence>
<dbReference type="EMBL" id="SNXW01000001">
    <property type="protein sequence ID" value="TDP88456.1"/>
    <property type="molecule type" value="Genomic_DNA"/>
</dbReference>
<reference evidence="2 3" key="1">
    <citation type="submission" date="2019-03" db="EMBL/GenBank/DDBJ databases">
        <title>Genomic Encyclopedia of Type Strains, Phase IV (KMG-IV): sequencing the most valuable type-strain genomes for metagenomic binning, comparative biology and taxonomic classification.</title>
        <authorList>
            <person name="Goeker M."/>
        </authorList>
    </citation>
    <scope>NUCLEOTIDE SEQUENCE [LARGE SCALE GENOMIC DNA]</scope>
    <source>
        <strain evidence="2 3">DSM 11901</strain>
    </source>
</reference>
<dbReference type="SUPFAM" id="SSF53448">
    <property type="entry name" value="Nucleotide-diphospho-sugar transferases"/>
    <property type="match status" value="1"/>
</dbReference>
<evidence type="ECO:0000313" key="2">
    <source>
        <dbReference type="EMBL" id="TDP88456.1"/>
    </source>
</evidence>
<dbReference type="GO" id="GO:0016740">
    <property type="term" value="F:transferase activity"/>
    <property type="evidence" value="ECO:0007669"/>
    <property type="project" value="UniProtKB-KW"/>
</dbReference>
<sequence length="462" mass="52575">MSSAPAFLLIMPSYNQAHYIAAAVDSVLAQDDANWVLWVIDNSTDHTPEVMGEYSDPRIQFVHIPQRMDPGSCLNWVLEREGHKYRDFSYVHTDNHLRPDYVRQMRRALAASDNTLAYCDMRSMDGQGALTGVFRRGTFDLARLFSLSPLGVPFSATTALARELGGFSRMDVADDVVFCLRAWPRARFVHLPDALMDYRLHSNSRTEAHGGALEINRSFLSAYHRLLPDVIAHDCDPIQALLTRLQRLQGDVQMRLEDTWYREREITARLLQQPSLQTFFDLALIDLPNISDAPPPLRVDRPETGWVRLKNKLYKRLRRWRGQLPLNKELTVPDLHSRIARHCAWDLSTQLCDHAVPWLYLSVQHTGGDIQRLRLASTDIYTLWITLVLHRMCGWRFKVDQGAATPNLNLSAWPHLDAVDCQESGAETLISLAPGNVWVKSAALARDTQPPVHPNFPQTSPC</sequence>